<organism evidence="6 7">
    <name type="scientific">Prorocentrum cordatum</name>
    <dbReference type="NCBI Taxonomy" id="2364126"/>
    <lineage>
        <taxon>Eukaryota</taxon>
        <taxon>Sar</taxon>
        <taxon>Alveolata</taxon>
        <taxon>Dinophyceae</taxon>
        <taxon>Prorocentrales</taxon>
        <taxon>Prorocentraceae</taxon>
        <taxon>Prorocentrum</taxon>
    </lineage>
</organism>
<evidence type="ECO:0000313" key="6">
    <source>
        <dbReference type="EMBL" id="CAK0900067.1"/>
    </source>
</evidence>
<keyword evidence="7" id="KW-1185">Reference proteome</keyword>
<comment type="caution">
    <text evidence="6">The sequence shown here is derived from an EMBL/GenBank/DDBJ whole genome shotgun (WGS) entry which is preliminary data.</text>
</comment>
<feature type="signal peptide" evidence="4">
    <location>
        <begin position="1"/>
        <end position="25"/>
    </location>
</feature>
<reference evidence="6" key="1">
    <citation type="submission" date="2023-10" db="EMBL/GenBank/DDBJ databases">
        <authorList>
            <person name="Chen Y."/>
            <person name="Shah S."/>
            <person name="Dougan E. K."/>
            <person name="Thang M."/>
            <person name="Chan C."/>
        </authorList>
    </citation>
    <scope>NUCLEOTIDE SEQUENCE [LARGE SCALE GENOMIC DNA]</scope>
</reference>
<evidence type="ECO:0000256" key="3">
    <source>
        <dbReference type="SAM" id="Phobius"/>
    </source>
</evidence>
<evidence type="ECO:0000256" key="2">
    <source>
        <dbReference type="SAM" id="MobiDB-lite"/>
    </source>
</evidence>
<evidence type="ECO:0000256" key="4">
    <source>
        <dbReference type="SAM" id="SignalP"/>
    </source>
</evidence>
<accession>A0ABN9XJT0</accession>
<feature type="coiled-coil region" evidence="1">
    <location>
        <begin position="163"/>
        <end position="190"/>
    </location>
</feature>
<dbReference type="PANTHER" id="PTHR11319:SF35">
    <property type="entry name" value="OUTER MEMBRANE PROTEIN PMPC-RELATED"/>
    <property type="match status" value="1"/>
</dbReference>
<keyword evidence="3" id="KW-0812">Transmembrane</keyword>
<feature type="compositionally biased region" description="Gly residues" evidence="2">
    <location>
        <begin position="50"/>
        <end position="60"/>
    </location>
</feature>
<dbReference type="Proteomes" id="UP001189429">
    <property type="component" value="Unassembled WGS sequence"/>
</dbReference>
<gene>
    <name evidence="5" type="ORF">PCOR1329_LOCUS44823</name>
    <name evidence="6" type="ORF">PCOR1329_LOCUS77463</name>
</gene>
<dbReference type="EMBL" id="CAUYUJ010020721">
    <property type="protein sequence ID" value="CAK0900067.1"/>
    <property type="molecule type" value="Genomic_DNA"/>
</dbReference>
<evidence type="ECO:0000313" key="5">
    <source>
        <dbReference type="EMBL" id="CAK0853301.1"/>
    </source>
</evidence>
<evidence type="ECO:0000313" key="7">
    <source>
        <dbReference type="Proteomes" id="UP001189429"/>
    </source>
</evidence>
<feature type="coiled-coil region" evidence="1">
    <location>
        <begin position="215"/>
        <end position="253"/>
    </location>
</feature>
<keyword evidence="3" id="KW-1133">Transmembrane helix</keyword>
<dbReference type="PANTHER" id="PTHR11319">
    <property type="entry name" value="G PROTEIN-COUPLED RECEPTOR-RELATED"/>
    <property type="match status" value="1"/>
</dbReference>
<name>A0ABN9XJT0_9DINO</name>
<evidence type="ECO:0000256" key="1">
    <source>
        <dbReference type="SAM" id="Coils"/>
    </source>
</evidence>
<dbReference type="EMBL" id="CAUYUJ010015387">
    <property type="protein sequence ID" value="CAK0853301.1"/>
    <property type="molecule type" value="Genomic_DNA"/>
</dbReference>
<keyword evidence="1" id="KW-0175">Coiled coil</keyword>
<keyword evidence="4" id="KW-0732">Signal</keyword>
<feature type="transmembrane region" description="Helical" evidence="3">
    <location>
        <begin position="567"/>
        <end position="590"/>
    </location>
</feature>
<sequence>MAFPERSRRLTLLAAALLLCPPVRARAAQGGRGGALVRREVLAVDSRGQLSGGAAQGGTAAGLEERQAEPDRRADYLERFVEIGGEAEEWAELQATAGALGGSMQRAGGEEGAGDEEGPAPEAKAGVPSWMTNECRALLKKMEELENCPRDKPCGIRLSPGSAEKLEKCMEKLEEQSAEADRRKDDAIARATIANNSEIVARHELDDVKLRERFAKEKEKRAQKKEKEALKKSQKAIKDTKKAEEDLEKAQALENKAFVEKSCTVTLSKQVKMDIYVSDWKISVPEGATIQSLKTGTSAHRCPNSIACSHSVVELNVDPRSKAADNCETLRAEAQCQEGYDSTTPGCASCTKGFGRSNADPFICERCGHQILQWLVWLGVPIMLYAASVRSAFDAARRGASAAFANDALKILLAFTSASALVASTIDATPVFRRMPDGVRGVLSMGIHASGGDATAFASSLDCLVNGGEQQIGPLSVVGLAFAQAATAMLLAMTAQLIQWFRAEYTPGSLMVCYLVATNQFVPLITAACARSLPCYHTQLHPDDPVAPAESWLSHESLASCSGRARYSMITVPLASGAIVAGPLLWIFLIRNAVYDHAMKFITGSYTEGRQYWEAFRLTKTTVLAVTATLAPTTYSPSSKLAMALFTMTVFLGAHMRLRPYKYQELNDAEGLSLLYTCCSLICASVLATDAWSSRRRCRRWSSSCPPASSSQPSCTW</sequence>
<feature type="region of interest" description="Disordered" evidence="2">
    <location>
        <begin position="102"/>
        <end position="127"/>
    </location>
</feature>
<feature type="region of interest" description="Disordered" evidence="2">
    <location>
        <begin position="48"/>
        <end position="69"/>
    </location>
</feature>
<feature type="chain" id="PRO_5045029010" evidence="4">
    <location>
        <begin position="26"/>
        <end position="717"/>
    </location>
</feature>
<keyword evidence="3" id="KW-0472">Membrane</keyword>
<proteinExistence type="predicted"/>
<protein>
    <submittedName>
        <fullName evidence="6">Uncharacterized protein</fullName>
    </submittedName>
</protein>